<dbReference type="RefSeq" id="WP_048101305.1">
    <property type="nucleotide sequence ID" value="NZ_LKBH01000107.1"/>
</dbReference>
<organism evidence="4 5">
    <name type="scientific">Acidiplasma cupricumulans</name>
    <dbReference type="NCBI Taxonomy" id="312540"/>
    <lineage>
        <taxon>Archaea</taxon>
        <taxon>Methanobacteriati</taxon>
        <taxon>Thermoplasmatota</taxon>
        <taxon>Thermoplasmata</taxon>
        <taxon>Thermoplasmatales</taxon>
        <taxon>Ferroplasmaceae</taxon>
        <taxon>Acidiplasma</taxon>
    </lineage>
</organism>
<dbReference type="EMBL" id="LKBH01000107">
    <property type="protein sequence ID" value="KQB35698.1"/>
    <property type="molecule type" value="Genomic_DNA"/>
</dbReference>
<accession>A0A0Q0VPR3</accession>
<comment type="caution">
    <text evidence="4">The sequence shown here is derived from an EMBL/GenBank/DDBJ whole genome shotgun (WGS) entry which is preliminary data.</text>
</comment>
<dbReference type="Proteomes" id="UP000050301">
    <property type="component" value="Unassembled WGS sequence"/>
</dbReference>
<dbReference type="GeneID" id="84221152"/>
<keyword evidence="3" id="KW-0233">DNA recombination</keyword>
<dbReference type="AlphaFoldDB" id="A0A0Q0VPR3"/>
<proteinExistence type="predicted"/>
<gene>
    <name evidence="4" type="ORF">AOG55_06115</name>
</gene>
<evidence type="ECO:0000313" key="4">
    <source>
        <dbReference type="EMBL" id="KQB35698.1"/>
    </source>
</evidence>
<evidence type="ECO:0000256" key="3">
    <source>
        <dbReference type="ARBA" id="ARBA00023172"/>
    </source>
</evidence>
<evidence type="ECO:0000313" key="5">
    <source>
        <dbReference type="Proteomes" id="UP000050301"/>
    </source>
</evidence>
<keyword evidence="2" id="KW-0238">DNA-binding</keyword>
<evidence type="ECO:0000256" key="2">
    <source>
        <dbReference type="ARBA" id="ARBA00023125"/>
    </source>
</evidence>
<dbReference type="GO" id="GO:0006313">
    <property type="term" value="P:DNA transposition"/>
    <property type="evidence" value="ECO:0007669"/>
    <property type="project" value="InterPro"/>
</dbReference>
<dbReference type="GO" id="GO:0003677">
    <property type="term" value="F:DNA binding"/>
    <property type="evidence" value="ECO:0007669"/>
    <property type="project" value="UniProtKB-KW"/>
</dbReference>
<dbReference type="InParanoid" id="A0A0Q0VPR3"/>
<protein>
    <submittedName>
        <fullName evidence="4">Uncharacterized protein</fullName>
    </submittedName>
</protein>
<dbReference type="InterPro" id="IPR001207">
    <property type="entry name" value="Transposase_mutator"/>
</dbReference>
<keyword evidence="5" id="KW-1185">Reference proteome</keyword>
<reference evidence="4 5" key="1">
    <citation type="submission" date="2015-09" db="EMBL/GenBank/DDBJ databases">
        <title>Heavy metals and arsenic resistance mechanisms in polyextremophilic archaea of the family Ferroplasmaceae.</title>
        <authorList>
            <person name="Bulaev A.G."/>
            <person name="Kanygina A.V."/>
        </authorList>
    </citation>
    <scope>NUCLEOTIDE SEQUENCE [LARGE SCALE GENOMIC DNA]</scope>
    <source>
        <strain evidence="4 5">BH2</strain>
    </source>
</reference>
<sequence length="76" mass="9095">MRNYNINVFKWFVKKKNTNILKDIFNNKYSSSISKITDLTLEGVNKFVTRKPDNRYIAVMLDGLFFDLRRETVNKE</sequence>
<dbReference type="Pfam" id="PF00872">
    <property type="entry name" value="Transposase_mut"/>
    <property type="match status" value="1"/>
</dbReference>
<keyword evidence="1" id="KW-0815">Transposition</keyword>
<name>A0A0Q0VPR3_9ARCH</name>
<evidence type="ECO:0000256" key="1">
    <source>
        <dbReference type="ARBA" id="ARBA00022578"/>
    </source>
</evidence>
<dbReference type="GO" id="GO:0004803">
    <property type="term" value="F:transposase activity"/>
    <property type="evidence" value="ECO:0007669"/>
    <property type="project" value="InterPro"/>
</dbReference>